<dbReference type="OrthoDB" id="128089at2"/>
<dbReference type="Proteomes" id="UP000308760">
    <property type="component" value="Unassembled WGS sequence"/>
</dbReference>
<dbReference type="Pfam" id="PF13173">
    <property type="entry name" value="AAA_14"/>
    <property type="match status" value="1"/>
</dbReference>
<dbReference type="InterPro" id="IPR025420">
    <property type="entry name" value="DUF4143"/>
</dbReference>
<dbReference type="GO" id="GO:0005524">
    <property type="term" value="F:ATP binding"/>
    <property type="evidence" value="ECO:0007669"/>
    <property type="project" value="UniProtKB-KW"/>
</dbReference>
<organism evidence="3 4">
    <name type="scientific">Glycomyces buryatensis</name>
    <dbReference type="NCBI Taxonomy" id="2570927"/>
    <lineage>
        <taxon>Bacteria</taxon>
        <taxon>Bacillati</taxon>
        <taxon>Actinomycetota</taxon>
        <taxon>Actinomycetes</taxon>
        <taxon>Glycomycetales</taxon>
        <taxon>Glycomycetaceae</taxon>
        <taxon>Glycomyces</taxon>
    </lineage>
</organism>
<evidence type="ECO:0000259" key="1">
    <source>
        <dbReference type="Pfam" id="PF13173"/>
    </source>
</evidence>
<gene>
    <name evidence="3" type="ORF">FAB82_00810</name>
</gene>
<keyword evidence="4" id="KW-1185">Reference proteome</keyword>
<dbReference type="EMBL" id="STGY01000001">
    <property type="protein sequence ID" value="THV43658.1"/>
    <property type="molecule type" value="Genomic_DNA"/>
</dbReference>
<reference evidence="3 4" key="2">
    <citation type="submission" date="2019-05" db="EMBL/GenBank/DDBJ databases">
        <title>Glycomyces buryatensis sp. nov.</title>
        <authorList>
            <person name="Nikitina E."/>
        </authorList>
    </citation>
    <scope>NUCLEOTIDE SEQUENCE [LARGE SCALE GENOMIC DNA]</scope>
    <source>
        <strain evidence="3 4">18</strain>
    </source>
</reference>
<keyword evidence="3" id="KW-0547">Nucleotide-binding</keyword>
<reference evidence="4" key="1">
    <citation type="submission" date="2019-04" db="EMBL/GenBank/DDBJ databases">
        <title>Nocardioides xinjiangensis sp. nov.</title>
        <authorList>
            <person name="Liu S."/>
        </authorList>
    </citation>
    <scope>NUCLEOTIDE SEQUENCE [LARGE SCALE GENOMIC DNA]</scope>
    <source>
        <strain evidence="4">18</strain>
    </source>
</reference>
<feature type="domain" description="AAA" evidence="1">
    <location>
        <begin position="20"/>
        <end position="137"/>
    </location>
</feature>
<name>A0A4S8QGQ8_9ACTN</name>
<dbReference type="InterPro" id="IPR041682">
    <property type="entry name" value="AAA_14"/>
</dbReference>
<dbReference type="SUPFAM" id="SSF52540">
    <property type="entry name" value="P-loop containing nucleoside triphosphate hydrolases"/>
    <property type="match status" value="1"/>
</dbReference>
<comment type="caution">
    <text evidence="3">The sequence shown here is derived from an EMBL/GenBank/DDBJ whole genome shotgun (WGS) entry which is preliminary data.</text>
</comment>
<dbReference type="PANTHER" id="PTHR43566:SF2">
    <property type="entry name" value="DUF4143 DOMAIN-CONTAINING PROTEIN"/>
    <property type="match status" value="1"/>
</dbReference>
<evidence type="ECO:0000313" key="4">
    <source>
        <dbReference type="Proteomes" id="UP000308760"/>
    </source>
</evidence>
<dbReference type="RefSeq" id="WP_136532656.1">
    <property type="nucleotide sequence ID" value="NZ_STGY01000001.1"/>
</dbReference>
<evidence type="ECO:0000313" key="3">
    <source>
        <dbReference type="EMBL" id="THV43658.1"/>
    </source>
</evidence>
<accession>A0A4S8QGQ8</accession>
<dbReference type="AlphaFoldDB" id="A0A4S8QGQ8"/>
<sequence>MGHIIPRHAAVAVEEALSDTRVVLVNGARQSGKSTLVQQVGKERGAEWLSLDDPETRRAAVYDPTGFVRGDGLMIIDEIQRDPELLLSIKSTVDREGRPGRFLLTGSARVMGLRNLPDTLVGRMETIELWPLSQGEIGGTPDGFIDAVFEQGPEFRYRSEENRKGYIERVVRGGFPEAVARTVKRRSQFFDSYLSDLVNRDVMQLSEISRGPQMRALIKLLAGRSGQLLVPNNLAKLLEAPKDTIKRYLYLLEEVFLIKTIPAWTRNVSSRAVSTRKVAMVDSGLAAHLLKLDAHSLRRPGDPFGPVLEGFVSMEIARQLTWSDARAEMFHYRTKDQIEVDIVLEGPRNQVVAFEIKAGDTIRSDDFRGLRHLEQRLGDDFLLGVVLHTGDKTLPFGPKMRAIPIAAIWETGER</sequence>
<feature type="domain" description="DUF4143" evidence="2">
    <location>
        <begin position="200"/>
        <end position="359"/>
    </location>
</feature>
<dbReference type="InterPro" id="IPR027417">
    <property type="entry name" value="P-loop_NTPase"/>
</dbReference>
<proteinExistence type="predicted"/>
<keyword evidence="3" id="KW-0067">ATP-binding</keyword>
<protein>
    <submittedName>
        <fullName evidence="3">ATP-binding protein</fullName>
    </submittedName>
</protein>
<evidence type="ECO:0000259" key="2">
    <source>
        <dbReference type="Pfam" id="PF13635"/>
    </source>
</evidence>
<dbReference type="Pfam" id="PF13635">
    <property type="entry name" value="DUF4143"/>
    <property type="match status" value="1"/>
</dbReference>
<dbReference type="PANTHER" id="PTHR43566">
    <property type="entry name" value="CONSERVED PROTEIN"/>
    <property type="match status" value="1"/>
</dbReference>